<organism evidence="2 3">
    <name type="scientific">Molorchus minor</name>
    <dbReference type="NCBI Taxonomy" id="1323400"/>
    <lineage>
        <taxon>Eukaryota</taxon>
        <taxon>Metazoa</taxon>
        <taxon>Ecdysozoa</taxon>
        <taxon>Arthropoda</taxon>
        <taxon>Hexapoda</taxon>
        <taxon>Insecta</taxon>
        <taxon>Pterygota</taxon>
        <taxon>Neoptera</taxon>
        <taxon>Endopterygota</taxon>
        <taxon>Coleoptera</taxon>
        <taxon>Polyphaga</taxon>
        <taxon>Cucujiformia</taxon>
        <taxon>Chrysomeloidea</taxon>
        <taxon>Cerambycidae</taxon>
        <taxon>Lamiinae</taxon>
        <taxon>Monochamini</taxon>
        <taxon>Molorchus</taxon>
    </lineage>
</organism>
<feature type="region of interest" description="Disordered" evidence="1">
    <location>
        <begin position="214"/>
        <end position="268"/>
    </location>
</feature>
<proteinExistence type="predicted"/>
<evidence type="ECO:0000313" key="2">
    <source>
        <dbReference type="EMBL" id="KAJ8984215.1"/>
    </source>
</evidence>
<feature type="region of interest" description="Disordered" evidence="1">
    <location>
        <begin position="138"/>
        <end position="165"/>
    </location>
</feature>
<evidence type="ECO:0000256" key="1">
    <source>
        <dbReference type="SAM" id="MobiDB-lite"/>
    </source>
</evidence>
<reference evidence="2" key="1">
    <citation type="journal article" date="2023" name="Insect Mol. Biol.">
        <title>Genome sequencing provides insights into the evolution of gene families encoding plant cell wall-degrading enzymes in longhorned beetles.</title>
        <authorList>
            <person name="Shin N.R."/>
            <person name="Okamura Y."/>
            <person name="Kirsch R."/>
            <person name="Pauchet Y."/>
        </authorList>
    </citation>
    <scope>NUCLEOTIDE SEQUENCE</scope>
    <source>
        <strain evidence="2">MMC_N1</strain>
    </source>
</reference>
<gene>
    <name evidence="2" type="ORF">NQ317_011125</name>
</gene>
<dbReference type="Proteomes" id="UP001162164">
    <property type="component" value="Unassembled WGS sequence"/>
</dbReference>
<name>A0ABQ9K3X8_9CUCU</name>
<feature type="compositionally biased region" description="Basic and acidic residues" evidence="1">
    <location>
        <begin position="76"/>
        <end position="91"/>
    </location>
</feature>
<sequence length="268" mass="29929">MIPSPTEDKRKFLVNPLTGELEPQSSNESDNEELKDVFIGLPSPATLSDDDTSSTTRPIETRSSDTTKPPRLKNSKVRERGRDSPALKQEKIKLRLKLEKSEPINTAYKVDVSFINTQPKKASASIMTAGEELREHVKVRKNDGITGADGGELMGNTGGPPVGETTMDQLKSKVGSLEQKKFKKFKPTHEHKDIVASLTQESDLKSKFVIHNHYTKDKQKERRGSDSELVRNNKKYIDSNGITCDEKKRRLSQAEQLDEDQPAVLGSN</sequence>
<feature type="compositionally biased region" description="Basic and acidic residues" evidence="1">
    <location>
        <begin position="1"/>
        <end position="11"/>
    </location>
</feature>
<evidence type="ECO:0000313" key="3">
    <source>
        <dbReference type="Proteomes" id="UP001162164"/>
    </source>
</evidence>
<feature type="compositionally biased region" description="Basic and acidic residues" evidence="1">
    <location>
        <begin position="214"/>
        <end position="237"/>
    </location>
</feature>
<keyword evidence="3" id="KW-1185">Reference proteome</keyword>
<comment type="caution">
    <text evidence="2">The sequence shown here is derived from an EMBL/GenBank/DDBJ whole genome shotgun (WGS) entry which is preliminary data.</text>
</comment>
<accession>A0ABQ9K3X8</accession>
<feature type="compositionally biased region" description="Gly residues" evidence="1">
    <location>
        <begin position="147"/>
        <end position="161"/>
    </location>
</feature>
<dbReference type="EMBL" id="JAPWTJ010000044">
    <property type="protein sequence ID" value="KAJ8984215.1"/>
    <property type="molecule type" value="Genomic_DNA"/>
</dbReference>
<feature type="region of interest" description="Disordered" evidence="1">
    <location>
        <begin position="1"/>
        <end position="91"/>
    </location>
</feature>
<protein>
    <submittedName>
        <fullName evidence="2">Uncharacterized protein</fullName>
    </submittedName>
</protein>